<feature type="chain" id="PRO_5038678301" evidence="2">
    <location>
        <begin position="22"/>
        <end position="303"/>
    </location>
</feature>
<evidence type="ECO:0000313" key="4">
    <source>
        <dbReference type="EMBL" id="VYT14650.1"/>
    </source>
</evidence>
<dbReference type="InterPro" id="IPR002491">
    <property type="entry name" value="ABC_transptr_periplasmic_BD"/>
</dbReference>
<accession>A0A6N2U9X1</accession>
<dbReference type="AlphaFoldDB" id="A0A6N2U9X1"/>
<dbReference type="Pfam" id="PF01497">
    <property type="entry name" value="Peripla_BP_2"/>
    <property type="match status" value="1"/>
</dbReference>
<organism evidence="4">
    <name type="scientific">uncultured Anaerotruncus sp</name>
    <dbReference type="NCBI Taxonomy" id="905011"/>
    <lineage>
        <taxon>Bacteria</taxon>
        <taxon>Bacillati</taxon>
        <taxon>Bacillota</taxon>
        <taxon>Clostridia</taxon>
        <taxon>Eubacteriales</taxon>
        <taxon>Oscillospiraceae</taxon>
        <taxon>Anaerotruncus</taxon>
        <taxon>environmental samples</taxon>
    </lineage>
</organism>
<protein>
    <submittedName>
        <fullName evidence="4">Corrinoid ABC transporter substrate-binding protein</fullName>
    </submittedName>
</protein>
<name>A0A6N2U9X1_9FIRM</name>
<dbReference type="PANTHER" id="PTHR30535:SF34">
    <property type="entry name" value="MOLYBDATE-BINDING PROTEIN MOLA"/>
    <property type="match status" value="1"/>
</dbReference>
<dbReference type="CDD" id="cd00636">
    <property type="entry name" value="TroA-like"/>
    <property type="match status" value="1"/>
</dbReference>
<dbReference type="EMBL" id="CACRSL010000003">
    <property type="protein sequence ID" value="VYT14650.1"/>
    <property type="molecule type" value="Genomic_DNA"/>
</dbReference>
<proteinExistence type="inferred from homology"/>
<evidence type="ECO:0000259" key="3">
    <source>
        <dbReference type="Pfam" id="PF01497"/>
    </source>
</evidence>
<dbReference type="SUPFAM" id="SSF53807">
    <property type="entry name" value="Helical backbone' metal receptor"/>
    <property type="match status" value="1"/>
</dbReference>
<feature type="signal peptide" evidence="2">
    <location>
        <begin position="1"/>
        <end position="21"/>
    </location>
</feature>
<dbReference type="Gene3D" id="3.40.50.1980">
    <property type="entry name" value="Nitrogenase molybdenum iron protein domain"/>
    <property type="match status" value="2"/>
</dbReference>
<dbReference type="PANTHER" id="PTHR30535">
    <property type="entry name" value="VITAMIN B12-BINDING PROTEIN"/>
    <property type="match status" value="1"/>
</dbReference>
<dbReference type="InterPro" id="IPR050902">
    <property type="entry name" value="ABC_Transporter_SBP"/>
</dbReference>
<comment type="similarity">
    <text evidence="1">Belongs to the bacterial solute-binding protein 8 family.</text>
</comment>
<feature type="domain" description="Fe/B12 periplasmic-binding" evidence="3">
    <location>
        <begin position="51"/>
        <end position="227"/>
    </location>
</feature>
<reference evidence="4" key="1">
    <citation type="submission" date="2019-11" db="EMBL/GenBank/DDBJ databases">
        <authorList>
            <person name="Feng L."/>
        </authorList>
    </citation>
    <scope>NUCLEOTIDE SEQUENCE</scope>
    <source>
        <strain evidence="4">AundefinedLFYP135</strain>
    </source>
</reference>
<evidence type="ECO:0000256" key="2">
    <source>
        <dbReference type="SAM" id="SignalP"/>
    </source>
</evidence>
<sequence length="303" mass="32913">MKQKKLLCAFLAATVALGLTACNLGQSGKTQEASYPITVGTANLAQQPDFVVSLSPMLTRTMEDLGLSGRLTGVSSFDQELTADWEDSPAFCGTAQLPDLDAIRGAKPALVLTQTPLAEHDLVKIQQMGAEVLVLSPATSIEGMKENYRQLFLALWGETEGARRSERFNQYLDRKIQNIQTALAQSETETGRTALYLRELPSTGATGGTLEGELLELLGFENAAGSDSGWKISEGLTPDVVFYSNTLSADGVKTAYPNAQLIEVDPLLFEQQSPSLLFQLFRLGHEVYPDSFVITPEEDPEVF</sequence>
<gene>
    <name evidence="4" type="ORF">AULFYP135_01830</name>
</gene>
<dbReference type="PROSITE" id="PS51257">
    <property type="entry name" value="PROKAR_LIPOPROTEIN"/>
    <property type="match status" value="1"/>
</dbReference>
<evidence type="ECO:0000256" key="1">
    <source>
        <dbReference type="ARBA" id="ARBA00008814"/>
    </source>
</evidence>
<keyword evidence="2" id="KW-0732">Signal</keyword>